<keyword evidence="4" id="KW-0378">Hydrolase</keyword>
<dbReference type="KEGG" id="smir:SMM_0197"/>
<dbReference type="RefSeq" id="WP_038677543.1">
    <property type="nucleotide sequence ID" value="NZ_CP002082.1"/>
</dbReference>
<keyword evidence="10" id="KW-1185">Reference proteome</keyword>
<dbReference type="KEGG" id="smia:P344_01240"/>
<dbReference type="PANTHER" id="PTHR11080">
    <property type="entry name" value="PYRAZINAMIDASE/NICOTINAMIDASE"/>
    <property type="match status" value="1"/>
</dbReference>
<dbReference type="GO" id="GO:0046872">
    <property type="term" value="F:metal ion binding"/>
    <property type="evidence" value="ECO:0007669"/>
    <property type="project" value="UniProtKB-KW"/>
</dbReference>
<evidence type="ECO:0000256" key="6">
    <source>
        <dbReference type="ARBA" id="ARBA00039017"/>
    </source>
</evidence>
<evidence type="ECO:0000256" key="2">
    <source>
        <dbReference type="ARBA" id="ARBA00022642"/>
    </source>
</evidence>
<accession>W0GPW0</accession>
<dbReference type="Gene3D" id="3.40.50.850">
    <property type="entry name" value="Isochorismatase-like"/>
    <property type="match status" value="1"/>
</dbReference>
<comment type="pathway">
    <text evidence="5">Cofactor biosynthesis; nicotinate biosynthesis; nicotinate from nicotinamide: step 1/1.</text>
</comment>
<dbReference type="eggNOG" id="COG1335">
    <property type="taxonomic scope" value="Bacteria"/>
</dbReference>
<name>W0GPW0_9MOLU</name>
<proteinExistence type="inferred from homology"/>
<feature type="domain" description="Isochorismatase-like" evidence="8">
    <location>
        <begin position="4"/>
        <end position="161"/>
    </location>
</feature>
<dbReference type="SUPFAM" id="SSF52499">
    <property type="entry name" value="Isochorismatase-like hydrolases"/>
    <property type="match status" value="1"/>
</dbReference>
<dbReference type="Proteomes" id="UP000019260">
    <property type="component" value="Chromosome"/>
</dbReference>
<evidence type="ECO:0000256" key="3">
    <source>
        <dbReference type="ARBA" id="ARBA00022723"/>
    </source>
</evidence>
<sequence>MKKALIVVDYQYDFVDPNGSLYVKDGEKLQKPLLALINKYKNNNDLVIATKDWHPEHHCSFEIWPPHCIQNTKGSELYNLSESSFDKIILKGTKLNADSYSGFFDDDHTSNRLDEYLKTNHITELCIVGVALDVCVSATLVDAIKLGYHGYVDLNLCAGIDNHIKF</sequence>
<comment type="similarity">
    <text evidence="1">Belongs to the isochorismatase family.</text>
</comment>
<protein>
    <recommendedName>
        <fullName evidence="6">nicotinamidase</fullName>
        <ecNumber evidence="6">3.5.1.19</ecNumber>
    </recommendedName>
    <alternativeName>
        <fullName evidence="7">Nicotinamide deamidase</fullName>
    </alternativeName>
</protein>
<evidence type="ECO:0000256" key="5">
    <source>
        <dbReference type="ARBA" id="ARBA00037900"/>
    </source>
</evidence>
<evidence type="ECO:0000256" key="4">
    <source>
        <dbReference type="ARBA" id="ARBA00022801"/>
    </source>
</evidence>
<organism evidence="9 10">
    <name type="scientific">Spiroplasma mirum ATCC 29335</name>
    <dbReference type="NCBI Taxonomy" id="838561"/>
    <lineage>
        <taxon>Bacteria</taxon>
        <taxon>Bacillati</taxon>
        <taxon>Mycoplasmatota</taxon>
        <taxon>Mollicutes</taxon>
        <taxon>Entomoplasmatales</taxon>
        <taxon>Spiroplasmataceae</taxon>
        <taxon>Spiroplasma</taxon>
    </lineage>
</organism>
<dbReference type="InterPro" id="IPR052347">
    <property type="entry name" value="Isochorismatase_Nicotinamidase"/>
</dbReference>
<evidence type="ECO:0000259" key="8">
    <source>
        <dbReference type="Pfam" id="PF00857"/>
    </source>
</evidence>
<evidence type="ECO:0000313" key="10">
    <source>
        <dbReference type="Proteomes" id="UP000019260"/>
    </source>
</evidence>
<dbReference type="HOGENOM" id="CLU_068979_13_1_14"/>
<keyword evidence="2" id="KW-0662">Pyridine nucleotide biosynthesis</keyword>
<dbReference type="InterPro" id="IPR000868">
    <property type="entry name" value="Isochorismatase-like_dom"/>
</dbReference>
<keyword evidence="3" id="KW-0479">Metal-binding</keyword>
<dbReference type="EMBL" id="CP006720">
    <property type="protein sequence ID" value="AHI57613.1"/>
    <property type="molecule type" value="Genomic_DNA"/>
</dbReference>
<gene>
    <name evidence="9" type="ORF">P344_01240</name>
</gene>
<dbReference type="PATRIC" id="fig|838561.3.peg.231"/>
<dbReference type="OrthoDB" id="9796485at2"/>
<dbReference type="GO" id="GO:0019363">
    <property type="term" value="P:pyridine nucleotide biosynthetic process"/>
    <property type="evidence" value="ECO:0007669"/>
    <property type="project" value="UniProtKB-KW"/>
</dbReference>
<dbReference type="PANTHER" id="PTHR11080:SF2">
    <property type="entry name" value="LD05707P"/>
    <property type="match status" value="1"/>
</dbReference>
<reference evidence="9 10" key="1">
    <citation type="submission" date="2013-09" db="EMBL/GenBank/DDBJ databases">
        <title>Complete genome sequence of Spiroplasma mirum suckling mouse cataract agent.</title>
        <authorList>
            <person name="Landry C.A."/>
            <person name="Bastian F.O."/>
            <person name="Thune R.L."/>
        </authorList>
    </citation>
    <scope>NUCLEOTIDE SEQUENCE [LARGE SCALE GENOMIC DNA]</scope>
    <source>
        <strain evidence="9 10">SMCA</strain>
    </source>
</reference>
<evidence type="ECO:0000256" key="1">
    <source>
        <dbReference type="ARBA" id="ARBA00006336"/>
    </source>
</evidence>
<dbReference type="GO" id="GO:0008936">
    <property type="term" value="F:nicotinamidase activity"/>
    <property type="evidence" value="ECO:0007669"/>
    <property type="project" value="UniProtKB-EC"/>
</dbReference>
<evidence type="ECO:0000256" key="7">
    <source>
        <dbReference type="ARBA" id="ARBA00043224"/>
    </source>
</evidence>
<evidence type="ECO:0000313" key="9">
    <source>
        <dbReference type="EMBL" id="AHI57613.1"/>
    </source>
</evidence>
<dbReference type="InterPro" id="IPR036380">
    <property type="entry name" value="Isochorismatase-like_sf"/>
</dbReference>
<dbReference type="EC" id="3.5.1.19" evidence="6"/>
<dbReference type="STRING" id="838561.P344_01240"/>
<dbReference type="AlphaFoldDB" id="W0GPW0"/>
<dbReference type="Pfam" id="PF00857">
    <property type="entry name" value="Isochorismatase"/>
    <property type="match status" value="1"/>
</dbReference>